<keyword evidence="2" id="KW-1185">Reference proteome</keyword>
<dbReference type="EMBL" id="LXEN01000038">
    <property type="protein sequence ID" value="OAT34913.1"/>
    <property type="molecule type" value="Genomic_DNA"/>
</dbReference>
<organism evidence="1 2">
    <name type="scientific">Proteus myxofaciens ATCC 19692</name>
    <dbReference type="NCBI Taxonomy" id="1354337"/>
    <lineage>
        <taxon>Bacteria</taxon>
        <taxon>Pseudomonadati</taxon>
        <taxon>Pseudomonadota</taxon>
        <taxon>Gammaproteobacteria</taxon>
        <taxon>Enterobacterales</taxon>
        <taxon>Morganellaceae</taxon>
        <taxon>Proteus</taxon>
    </lineage>
</organism>
<accession>A0A198GCU5</accession>
<comment type="caution">
    <text evidence="1">The sequence shown here is derived from an EMBL/GenBank/DDBJ whole genome shotgun (WGS) entry which is preliminary data.</text>
</comment>
<sequence>MKFKVGDKVKYIKNPHNYTGVFNVGDNLEIINIVNVVGEKSPLYACIKNNPEVYECFDADELELINE</sequence>
<name>A0A198GCU5_9GAMM</name>
<protein>
    <submittedName>
        <fullName evidence="1">Uncharacterized protein</fullName>
    </submittedName>
</protein>
<dbReference type="AlphaFoldDB" id="A0A198GCU5"/>
<dbReference type="STRING" id="1354337.M983_0876"/>
<gene>
    <name evidence="1" type="ORF">M983_0876</name>
</gene>
<evidence type="ECO:0000313" key="1">
    <source>
        <dbReference type="EMBL" id="OAT34913.1"/>
    </source>
</evidence>
<reference evidence="1 2" key="1">
    <citation type="submission" date="2016-04" db="EMBL/GenBank/DDBJ databases">
        <title>ATOL: Assembling a taxonomically balanced genome-scale reconstruction of the evolutionary history of the Enterobacteriaceae.</title>
        <authorList>
            <person name="Plunkett G.III."/>
            <person name="Neeno-Eckwall E.C."/>
            <person name="Glasner J.D."/>
            <person name="Perna N.T."/>
        </authorList>
    </citation>
    <scope>NUCLEOTIDE SEQUENCE [LARGE SCALE GENOMIC DNA]</scope>
    <source>
        <strain evidence="1 2">ATCC 19692</strain>
    </source>
</reference>
<dbReference type="RefSeq" id="WP_066747613.1">
    <property type="nucleotide sequence ID" value="NZ_LXEN01000038.1"/>
</dbReference>
<evidence type="ECO:0000313" key="2">
    <source>
        <dbReference type="Proteomes" id="UP000094023"/>
    </source>
</evidence>
<proteinExistence type="predicted"/>
<dbReference type="Proteomes" id="UP000094023">
    <property type="component" value="Unassembled WGS sequence"/>
</dbReference>